<evidence type="ECO:0000313" key="1">
    <source>
        <dbReference type="EMBL" id="KAK1860163.1"/>
    </source>
</evidence>
<gene>
    <name evidence="1" type="ORF">I4F81_002752</name>
</gene>
<organism evidence="1 2">
    <name type="scientific">Pyropia yezoensis</name>
    <name type="common">Susabi-nori</name>
    <name type="synonym">Porphyra yezoensis</name>
    <dbReference type="NCBI Taxonomy" id="2788"/>
    <lineage>
        <taxon>Eukaryota</taxon>
        <taxon>Rhodophyta</taxon>
        <taxon>Bangiophyceae</taxon>
        <taxon>Bangiales</taxon>
        <taxon>Bangiaceae</taxon>
        <taxon>Pyropia</taxon>
    </lineage>
</organism>
<evidence type="ECO:0000313" key="2">
    <source>
        <dbReference type="Proteomes" id="UP000798662"/>
    </source>
</evidence>
<accession>A0ACC3BRD4</accession>
<dbReference type="Proteomes" id="UP000798662">
    <property type="component" value="Chromosome 1"/>
</dbReference>
<proteinExistence type="predicted"/>
<dbReference type="EMBL" id="CM020618">
    <property type="protein sequence ID" value="KAK1860163.1"/>
    <property type="molecule type" value="Genomic_DNA"/>
</dbReference>
<name>A0ACC3BRD4_PYRYE</name>
<comment type="caution">
    <text evidence="1">The sequence shown here is derived from an EMBL/GenBank/DDBJ whole genome shotgun (WGS) entry which is preliminary data.</text>
</comment>
<reference evidence="1" key="1">
    <citation type="submission" date="2019-11" db="EMBL/GenBank/DDBJ databases">
        <title>Nori genome reveals adaptations in red seaweeds to the harsh intertidal environment.</title>
        <authorList>
            <person name="Wang D."/>
            <person name="Mao Y."/>
        </authorList>
    </citation>
    <scope>NUCLEOTIDE SEQUENCE</scope>
    <source>
        <tissue evidence="1">Gametophyte</tissue>
    </source>
</reference>
<keyword evidence="2" id="KW-1185">Reference proteome</keyword>
<protein>
    <submittedName>
        <fullName evidence="1">Uncharacterized protein</fullName>
    </submittedName>
</protein>
<sequence>MNDLTKDDRYAAWRTTSYTDFAEAVERVERRTLRQAAGGAASGDDDDDDAEEVDGMAPMGMVPVRKNIVRVVIAVDASDVRQLPYIGIPDQLVRGKVPARAGRVLVPTDLAGELVVASYHHLLQAGGPRVAAQFLGGVLQLVEYTRGAPLTANLIELIYGQVAAAGGGRSGSAAYAASAAAALAADAAGGAGHVARARAWAARLGVGPGEPFPLLVTVNGVPQPDFLAEAVQSIVSEQAAFARLVRQGLITDSDSEVAAHALLMRHGRRGTGSTLVSRLPTALLPPDTSRMSRSSSSAEGGGEDAATPAAAAATVVAADGNGTASVPFAALVQDAAAMAELRSIRYVQAAHATADAAANGGSPPLPLLTLWLVGDLDSLMGAATAARMVTWVASPVDQCAARVRLALLHTGPPPVDDGPGAGLPLSGLSPSAVARLTGVHHTREGLAGMWANGRRLPAGAVADSTDFAALAAIERATRGDAVLAALTGKEDGGFDGQGEDTVGRCIAGTADAVVAADGDRLPCADVLLLALGVVAAAEEACAGVSQTAVSPAVVEALAPPASPLWVSVPPSAGWDAAVPAAVAVGGAADGTDTRWATTADPADPDANASTPATALWEVLAVVDPTAPSGPAAAALLTALRDALHPRLRLLLLPSVGSWDDTARMIEDDASENVAMGEGEDKDDAPSPFAGRVFTKYLLPGVSRFDQETGGRVSPAVVFRRLPPGRVLSLAVSPPRSWLVGVAAATRDLDNLLLTPAADGEPPVEEYAEYALESLLVEGSAADEMLSPPQGLRLRLDPMLPAAGGQAHGDDTLVMGNLGYFQLKAAMPGAWRLSLAPADGSGNTSAYGIVSIEGAGEGVGVVTADGTVAVVVDSLDGARGTLLRVTRRADAELPAAAGAAGGVRDKLKSLIGRVKRAGEVANGNDSGPPSGDTGNNEAAGEAEEEDRRIHVFSVASGHLYERLLKIMMLSVLMDLPLAGAPYGYVPFCNSRRDVDGFRFWNVGYWAGILGGRPYHISALYVVDLDVFRASRTGDTLRAVYQSLSADPNSLSNLDQDLPNYAAVTPASGLPGGPPLVRIFSLPQEWLWCDSWCDQASKAAAKTIDLCNNPLTKVPKLTAAKTIIPEWEEYDSAAAASTAAIYERLAHAVAVEEGGAAAGWVGGGNAAPPDAIPVDATADRVPAVEPPAVGGVGAPVPPVGGEVGGGGGSHDEL</sequence>